<dbReference type="InterPro" id="IPR000352">
    <property type="entry name" value="Pep_chain_release_fac_I"/>
</dbReference>
<organism evidence="3 4">
    <name type="scientific">Exidia glandulosa HHB12029</name>
    <dbReference type="NCBI Taxonomy" id="1314781"/>
    <lineage>
        <taxon>Eukaryota</taxon>
        <taxon>Fungi</taxon>
        <taxon>Dikarya</taxon>
        <taxon>Basidiomycota</taxon>
        <taxon>Agaricomycotina</taxon>
        <taxon>Agaricomycetes</taxon>
        <taxon>Auriculariales</taxon>
        <taxon>Exidiaceae</taxon>
        <taxon>Exidia</taxon>
    </lineage>
</organism>
<dbReference type="GO" id="GO:0005762">
    <property type="term" value="C:mitochondrial large ribosomal subunit"/>
    <property type="evidence" value="ECO:0007669"/>
    <property type="project" value="TreeGrafter"/>
</dbReference>
<feature type="compositionally biased region" description="Basic and acidic residues" evidence="1">
    <location>
        <begin position="143"/>
        <end position="153"/>
    </location>
</feature>
<evidence type="ECO:0000256" key="1">
    <source>
        <dbReference type="SAM" id="MobiDB-lite"/>
    </source>
</evidence>
<proteinExistence type="predicted"/>
<reference evidence="3 4" key="1">
    <citation type="journal article" date="2016" name="Mol. Biol. Evol.">
        <title>Comparative Genomics of Early-Diverging Mushroom-Forming Fungi Provides Insights into the Origins of Lignocellulose Decay Capabilities.</title>
        <authorList>
            <person name="Nagy L.G."/>
            <person name="Riley R."/>
            <person name="Tritt A."/>
            <person name="Adam C."/>
            <person name="Daum C."/>
            <person name="Floudas D."/>
            <person name="Sun H."/>
            <person name="Yadav J.S."/>
            <person name="Pangilinan J."/>
            <person name="Larsson K.H."/>
            <person name="Matsuura K."/>
            <person name="Barry K."/>
            <person name="Labutti K."/>
            <person name="Kuo R."/>
            <person name="Ohm R.A."/>
            <person name="Bhattacharya S.S."/>
            <person name="Shirouzu T."/>
            <person name="Yoshinaga Y."/>
            <person name="Martin F.M."/>
            <person name="Grigoriev I.V."/>
            <person name="Hibbett D.S."/>
        </authorList>
    </citation>
    <scope>NUCLEOTIDE SEQUENCE [LARGE SCALE GENOMIC DNA]</scope>
    <source>
        <strain evidence="3 4">HHB12029</strain>
    </source>
</reference>
<protein>
    <recommendedName>
        <fullName evidence="2">Prokaryotic-type class I peptide chain release factors domain-containing protein</fullName>
    </recommendedName>
</protein>
<dbReference type="Proteomes" id="UP000077266">
    <property type="component" value="Unassembled WGS sequence"/>
</dbReference>
<keyword evidence="4" id="KW-1185">Reference proteome</keyword>
<evidence type="ECO:0000313" key="3">
    <source>
        <dbReference type="EMBL" id="KZV81953.1"/>
    </source>
</evidence>
<dbReference type="GO" id="GO:0016150">
    <property type="term" value="F:translation release factor activity, codon nonspecific"/>
    <property type="evidence" value="ECO:0007669"/>
    <property type="project" value="TreeGrafter"/>
</dbReference>
<gene>
    <name evidence="3" type="ORF">EXIGLDRAFT_713611</name>
</gene>
<name>A0A165C7D7_EXIGL</name>
<dbReference type="OrthoDB" id="270639at2759"/>
<dbReference type="STRING" id="1314781.A0A165C7D7"/>
<accession>A0A165C7D7</accession>
<dbReference type="Gene3D" id="3.30.160.20">
    <property type="match status" value="1"/>
</dbReference>
<dbReference type="InParanoid" id="A0A165C7D7"/>
<feature type="domain" description="Prokaryotic-type class I peptide chain release factors" evidence="2">
    <location>
        <begin position="36"/>
        <end position="167"/>
    </location>
</feature>
<dbReference type="InterPro" id="IPR052104">
    <property type="entry name" value="Mito_Release_Factor_mL62"/>
</dbReference>
<dbReference type="GO" id="GO:0004045">
    <property type="term" value="F:peptidyl-tRNA hydrolase activity"/>
    <property type="evidence" value="ECO:0007669"/>
    <property type="project" value="TreeGrafter"/>
</dbReference>
<sequence length="173" mass="19248">MSSSTPAVPLPPRFRDLTTPDDMHAARAWIDEFRRCQIPKADVELSFARSSGPGGQNVNKLNTKATVRCPLDVKWMPEWAKAALRKNPAYAASSASLLVSSDVTRSQSQNLDESLRKLHGIILAASQQDLKNETPQEVADRVKAYARTQDVRRRADKNRRSSVKGSRKKGSFD</sequence>
<dbReference type="AlphaFoldDB" id="A0A165C7D7"/>
<dbReference type="FunCoup" id="A0A165C7D7">
    <property type="interactions" value="132"/>
</dbReference>
<feature type="compositionally biased region" description="Basic residues" evidence="1">
    <location>
        <begin position="154"/>
        <end position="173"/>
    </location>
</feature>
<feature type="region of interest" description="Disordered" evidence="1">
    <location>
        <begin position="143"/>
        <end position="173"/>
    </location>
</feature>
<evidence type="ECO:0000259" key="2">
    <source>
        <dbReference type="Pfam" id="PF00472"/>
    </source>
</evidence>
<dbReference type="GO" id="GO:0070126">
    <property type="term" value="P:mitochondrial translational termination"/>
    <property type="evidence" value="ECO:0007669"/>
    <property type="project" value="TreeGrafter"/>
</dbReference>
<dbReference type="PANTHER" id="PTHR11075">
    <property type="entry name" value="PEPTIDE CHAIN RELEASE FACTOR"/>
    <property type="match status" value="1"/>
</dbReference>
<dbReference type="Pfam" id="PF00472">
    <property type="entry name" value="RF-1"/>
    <property type="match status" value="1"/>
</dbReference>
<evidence type="ECO:0000313" key="4">
    <source>
        <dbReference type="Proteomes" id="UP000077266"/>
    </source>
</evidence>
<dbReference type="EMBL" id="KV426355">
    <property type="protein sequence ID" value="KZV81953.1"/>
    <property type="molecule type" value="Genomic_DNA"/>
</dbReference>
<dbReference type="SUPFAM" id="SSF110916">
    <property type="entry name" value="Peptidyl-tRNA hydrolase domain-like"/>
    <property type="match status" value="1"/>
</dbReference>
<dbReference type="PANTHER" id="PTHR11075:SF54">
    <property type="entry name" value="LARGE RIBOSOMAL SUBUNIT PROTEIN ML62"/>
    <property type="match status" value="1"/>
</dbReference>